<comment type="similarity">
    <text evidence="2">Belongs to the oxygen-dependent FAD-linked oxidoreductase family.</text>
</comment>
<reference evidence="7 8" key="1">
    <citation type="submission" date="2017-06" db="EMBL/GenBank/DDBJ databases">
        <title>Comparative genomic analysis of Ambrosia Fusariam Clade fungi.</title>
        <authorList>
            <person name="Stajich J.E."/>
            <person name="Carrillo J."/>
            <person name="Kijimoto T."/>
            <person name="Eskalen A."/>
            <person name="O'Donnell K."/>
            <person name="Kasson M."/>
        </authorList>
    </citation>
    <scope>NUCLEOTIDE SEQUENCE [LARGE SCALE GENOMIC DNA]</scope>
    <source>
        <strain evidence="7 8">NRRL62606</strain>
    </source>
</reference>
<name>A0A428SPX8_9HYPO</name>
<evidence type="ECO:0000256" key="1">
    <source>
        <dbReference type="ARBA" id="ARBA00001974"/>
    </source>
</evidence>
<evidence type="ECO:0000256" key="3">
    <source>
        <dbReference type="ARBA" id="ARBA00022630"/>
    </source>
</evidence>
<evidence type="ECO:0000256" key="2">
    <source>
        <dbReference type="ARBA" id="ARBA00005466"/>
    </source>
</evidence>
<dbReference type="InterPro" id="IPR006094">
    <property type="entry name" value="Oxid_FAD_bind_N"/>
</dbReference>
<dbReference type="InterPro" id="IPR016166">
    <property type="entry name" value="FAD-bd_PCMH"/>
</dbReference>
<dbReference type="AlphaFoldDB" id="A0A428SPX8"/>
<evidence type="ECO:0000313" key="8">
    <source>
        <dbReference type="Proteomes" id="UP000287972"/>
    </source>
</evidence>
<evidence type="ECO:0000259" key="6">
    <source>
        <dbReference type="PROSITE" id="PS51387"/>
    </source>
</evidence>
<dbReference type="InterPro" id="IPR016169">
    <property type="entry name" value="FAD-bd_PCMH_sub2"/>
</dbReference>
<organism evidence="7 8">
    <name type="scientific">Fusarium floridanum</name>
    <dbReference type="NCBI Taxonomy" id="1325733"/>
    <lineage>
        <taxon>Eukaryota</taxon>
        <taxon>Fungi</taxon>
        <taxon>Dikarya</taxon>
        <taxon>Ascomycota</taxon>
        <taxon>Pezizomycotina</taxon>
        <taxon>Sordariomycetes</taxon>
        <taxon>Hypocreomycetidae</taxon>
        <taxon>Hypocreales</taxon>
        <taxon>Nectriaceae</taxon>
        <taxon>Fusarium</taxon>
        <taxon>Fusarium solani species complex</taxon>
    </lineage>
</organism>
<comment type="caution">
    <text evidence="7">The sequence shown here is derived from an EMBL/GenBank/DDBJ whole genome shotgun (WGS) entry which is preliminary data.</text>
</comment>
<keyword evidence="4" id="KW-0274">FAD</keyword>
<gene>
    <name evidence="7" type="ORF">CEP51_000042</name>
</gene>
<dbReference type="GO" id="GO:0071949">
    <property type="term" value="F:FAD binding"/>
    <property type="evidence" value="ECO:0007669"/>
    <property type="project" value="InterPro"/>
</dbReference>
<evidence type="ECO:0000256" key="4">
    <source>
        <dbReference type="ARBA" id="ARBA00022827"/>
    </source>
</evidence>
<keyword evidence="3" id="KW-0285">Flavoprotein</keyword>
<dbReference type="Gene3D" id="3.40.462.20">
    <property type="match status" value="1"/>
</dbReference>
<evidence type="ECO:0000256" key="5">
    <source>
        <dbReference type="ARBA" id="ARBA00023002"/>
    </source>
</evidence>
<dbReference type="InterPro" id="IPR016167">
    <property type="entry name" value="FAD-bd_PCMH_sub1"/>
</dbReference>
<dbReference type="GO" id="GO:0016491">
    <property type="term" value="F:oxidoreductase activity"/>
    <property type="evidence" value="ECO:0007669"/>
    <property type="project" value="UniProtKB-KW"/>
</dbReference>
<dbReference type="InterPro" id="IPR036318">
    <property type="entry name" value="FAD-bd_PCMH-like_sf"/>
</dbReference>
<dbReference type="PANTHER" id="PTHR42973">
    <property type="entry name" value="BINDING OXIDOREDUCTASE, PUTATIVE (AFU_ORTHOLOGUE AFUA_1G17690)-RELATED"/>
    <property type="match status" value="1"/>
</dbReference>
<dbReference type="Pfam" id="PF01565">
    <property type="entry name" value="FAD_binding_4"/>
    <property type="match status" value="1"/>
</dbReference>
<keyword evidence="5" id="KW-0560">Oxidoreductase</keyword>
<proteinExistence type="inferred from homology"/>
<dbReference type="Pfam" id="PF08031">
    <property type="entry name" value="BBE"/>
    <property type="match status" value="1"/>
</dbReference>
<keyword evidence="8" id="KW-1185">Reference proteome</keyword>
<dbReference type="PANTHER" id="PTHR42973:SF39">
    <property type="entry name" value="FAD-BINDING PCMH-TYPE DOMAIN-CONTAINING PROTEIN"/>
    <property type="match status" value="1"/>
</dbReference>
<accession>A0A428SPX8</accession>
<dbReference type="Gene3D" id="3.30.465.10">
    <property type="match status" value="1"/>
</dbReference>
<sequence length="475" mass="52485">MSISELKQTGFVGRVLDSLSPDYEISLTRANVAAQRKAKFIVFPTSTEDVQAAIKFATKSNLEIAIKCGGHHFSPASSVEGGIVIDMKALNSVEIDKGNMRVTVGGGCLWGDVYTALRDHDLECVGGGVHVVGVGGHLTGGGYGPLSQKFGMACDNIISATIVLADGRVVKASESENPDLFWAIRGGSSSFGVLVQFVLRTFPPQGPYFFKSLSYHGEALPRVLPMLKEFLQQDFGGKTIMAFLNYVRGAAPEHQPLFVLTFFGFGAVEDFKAVFDSFIDTAKPFHDHSVVCLTLVEFSHVQDEILLQGSPRKAVGGTPFTGLWPGMAEEVWERYVEYTDANPDAIDTKYFFEFHNSKRFRPETTCIPIHEPKHFVCLASEEHNYIAGDERAQSWVHDMIEVARSYQRKYAKDLGVNGNACSSKEKSEDVWGQNYPRLQRIKEKYDPDRVFNRYFPIEPTGKGCCEVGGVRGQST</sequence>
<feature type="domain" description="FAD-binding PCMH-type" evidence="6">
    <location>
        <begin position="33"/>
        <end position="204"/>
    </location>
</feature>
<dbReference type="SUPFAM" id="SSF56176">
    <property type="entry name" value="FAD-binding/transporter-associated domain-like"/>
    <property type="match status" value="1"/>
</dbReference>
<dbReference type="Proteomes" id="UP000287972">
    <property type="component" value="Unassembled WGS sequence"/>
</dbReference>
<dbReference type="PROSITE" id="PS51387">
    <property type="entry name" value="FAD_PCMH"/>
    <property type="match status" value="1"/>
</dbReference>
<evidence type="ECO:0000313" key="7">
    <source>
        <dbReference type="EMBL" id="RSL91824.1"/>
    </source>
</evidence>
<dbReference type="Gene3D" id="3.30.43.10">
    <property type="entry name" value="Uridine Diphospho-n-acetylenolpyruvylglucosamine Reductase, domain 2"/>
    <property type="match status" value="1"/>
</dbReference>
<comment type="cofactor">
    <cofactor evidence="1">
        <name>FAD</name>
        <dbReference type="ChEBI" id="CHEBI:57692"/>
    </cofactor>
</comment>
<protein>
    <recommendedName>
        <fullName evidence="6">FAD-binding PCMH-type domain-containing protein</fullName>
    </recommendedName>
</protein>
<dbReference type="InterPro" id="IPR012951">
    <property type="entry name" value="BBE"/>
</dbReference>
<dbReference type="InterPro" id="IPR050416">
    <property type="entry name" value="FAD-linked_Oxidoreductase"/>
</dbReference>
<dbReference type="EMBL" id="NKCL01000001">
    <property type="protein sequence ID" value="RSL91824.1"/>
    <property type="molecule type" value="Genomic_DNA"/>
</dbReference>